<feature type="transmembrane region" description="Helical" evidence="12">
    <location>
        <begin position="189"/>
        <end position="215"/>
    </location>
</feature>
<comment type="subcellular location">
    <subcellularLocation>
        <location evidence="1">Cell membrane</location>
        <topology evidence="1">Multi-pass membrane protein</topology>
    </subcellularLocation>
</comment>
<comment type="caution">
    <text evidence="13">The sequence shown here is derived from an EMBL/GenBank/DDBJ whole genome shotgun (WGS) entry which is preliminary data.</text>
</comment>
<gene>
    <name evidence="13" type="ORF">GB883_01910</name>
</gene>
<feature type="transmembrane region" description="Helical" evidence="12">
    <location>
        <begin position="348"/>
        <end position="367"/>
    </location>
</feature>
<evidence type="ECO:0000256" key="10">
    <source>
        <dbReference type="ARBA" id="ARBA00035686"/>
    </source>
</evidence>
<keyword evidence="8 12" id="KW-0472">Membrane</keyword>
<feature type="transmembrane region" description="Helical" evidence="12">
    <location>
        <begin position="48"/>
        <end position="67"/>
    </location>
</feature>
<feature type="transmembrane region" description="Helical" evidence="12">
    <location>
        <begin position="374"/>
        <end position="395"/>
    </location>
</feature>
<evidence type="ECO:0000256" key="2">
    <source>
        <dbReference type="ARBA" id="ARBA00022448"/>
    </source>
</evidence>
<proteinExistence type="predicted"/>
<dbReference type="RefSeq" id="WP_152200653.1">
    <property type="nucleotide sequence ID" value="NZ_VUKF01000004.1"/>
</dbReference>
<evidence type="ECO:0000256" key="5">
    <source>
        <dbReference type="ARBA" id="ARBA00022597"/>
    </source>
</evidence>
<keyword evidence="2" id="KW-0813">Transport</keyword>
<feature type="transmembrane region" description="Helical" evidence="12">
    <location>
        <begin position="129"/>
        <end position="146"/>
    </location>
</feature>
<dbReference type="EMBL" id="WHJE01000004">
    <property type="protein sequence ID" value="KAE8765837.1"/>
    <property type="molecule type" value="Genomic_DNA"/>
</dbReference>
<feature type="transmembrane region" description="Helical" evidence="12">
    <location>
        <begin position="401"/>
        <end position="418"/>
    </location>
</feature>
<dbReference type="InterPro" id="IPR001851">
    <property type="entry name" value="ABC_transp_permease"/>
</dbReference>
<keyword evidence="7 12" id="KW-1133">Transmembrane helix</keyword>
<keyword evidence="4" id="KW-0997">Cell inner membrane</keyword>
<feature type="region of interest" description="Disordered" evidence="11">
    <location>
        <begin position="1"/>
        <end position="25"/>
    </location>
</feature>
<evidence type="ECO:0000313" key="14">
    <source>
        <dbReference type="Proteomes" id="UP000451860"/>
    </source>
</evidence>
<protein>
    <recommendedName>
        <fullName evidence="10">Xylose transport system permease protein XylH</fullName>
    </recommendedName>
</protein>
<keyword evidence="6 12" id="KW-0812">Transmembrane</keyword>
<evidence type="ECO:0000256" key="11">
    <source>
        <dbReference type="SAM" id="MobiDB-lite"/>
    </source>
</evidence>
<feature type="transmembrane region" description="Helical" evidence="12">
    <location>
        <begin position="267"/>
        <end position="287"/>
    </location>
</feature>
<evidence type="ECO:0000256" key="8">
    <source>
        <dbReference type="ARBA" id="ARBA00023136"/>
    </source>
</evidence>
<dbReference type="GO" id="GO:0022857">
    <property type="term" value="F:transmembrane transporter activity"/>
    <property type="evidence" value="ECO:0007669"/>
    <property type="project" value="InterPro"/>
</dbReference>
<evidence type="ECO:0000313" key="13">
    <source>
        <dbReference type="EMBL" id="KAE8765837.1"/>
    </source>
</evidence>
<keyword evidence="3" id="KW-1003">Cell membrane</keyword>
<feature type="compositionally biased region" description="Low complexity" evidence="11">
    <location>
        <begin position="15"/>
        <end position="25"/>
    </location>
</feature>
<evidence type="ECO:0000256" key="4">
    <source>
        <dbReference type="ARBA" id="ARBA00022519"/>
    </source>
</evidence>
<dbReference type="PANTHER" id="PTHR32196:SF32">
    <property type="entry name" value="XYLOSE TRANSPORT SYSTEM PERMEASE PROTEIN XYLH"/>
    <property type="match status" value="1"/>
</dbReference>
<organism evidence="13 14">
    <name type="scientific">Georgenia thermotolerans</name>
    <dbReference type="NCBI Taxonomy" id="527326"/>
    <lineage>
        <taxon>Bacteria</taxon>
        <taxon>Bacillati</taxon>
        <taxon>Actinomycetota</taxon>
        <taxon>Actinomycetes</taxon>
        <taxon>Micrococcales</taxon>
        <taxon>Bogoriellaceae</taxon>
        <taxon>Georgenia</taxon>
    </lineage>
</organism>
<dbReference type="Pfam" id="PF02653">
    <property type="entry name" value="BPD_transp_2"/>
    <property type="match status" value="1"/>
</dbReference>
<feature type="transmembrane region" description="Helical" evidence="12">
    <location>
        <begin position="316"/>
        <end position="336"/>
    </location>
</feature>
<reference evidence="13 14" key="1">
    <citation type="submission" date="2019-10" db="EMBL/GenBank/DDBJ databases">
        <title>Georgenia wutianyii sp. nov. and Georgenia yuyongxinii sp. nov. isolated from plateau pika (Ochotona curzoniae) in the Qinghai-Tibet plateau of China.</title>
        <authorList>
            <person name="Tian Z."/>
        </authorList>
    </citation>
    <scope>NUCLEOTIDE SEQUENCE [LARGE SCALE GENOMIC DNA]</scope>
    <source>
        <strain evidence="13 14">DSM 21501</strain>
    </source>
</reference>
<evidence type="ECO:0000256" key="3">
    <source>
        <dbReference type="ARBA" id="ARBA00022475"/>
    </source>
</evidence>
<keyword evidence="5" id="KW-0762">Sugar transport</keyword>
<keyword evidence="14" id="KW-1185">Reference proteome</keyword>
<evidence type="ECO:0000256" key="6">
    <source>
        <dbReference type="ARBA" id="ARBA00022692"/>
    </source>
</evidence>
<dbReference type="OrthoDB" id="3468954at2"/>
<dbReference type="GO" id="GO:0005886">
    <property type="term" value="C:plasma membrane"/>
    <property type="evidence" value="ECO:0007669"/>
    <property type="project" value="UniProtKB-SubCell"/>
</dbReference>
<feature type="transmembrane region" description="Helical" evidence="12">
    <location>
        <begin position="158"/>
        <end position="177"/>
    </location>
</feature>
<dbReference type="AlphaFoldDB" id="A0A7J5UU82"/>
<name>A0A7J5UU82_9MICO</name>
<accession>A0A7J5UU82</accession>
<dbReference type="CDD" id="cd06579">
    <property type="entry name" value="TM_PBP1_transp_AraH_like"/>
    <property type="match status" value="1"/>
</dbReference>
<evidence type="ECO:0000256" key="7">
    <source>
        <dbReference type="ARBA" id="ARBA00022989"/>
    </source>
</evidence>
<evidence type="ECO:0000256" key="9">
    <source>
        <dbReference type="ARBA" id="ARBA00035611"/>
    </source>
</evidence>
<comment type="function">
    <text evidence="9">Part of the binding-protein-dependent transport system for D-xylose. Probably responsible for the translocation of the substrate across the membrane.</text>
</comment>
<evidence type="ECO:0000256" key="12">
    <source>
        <dbReference type="SAM" id="Phobius"/>
    </source>
</evidence>
<evidence type="ECO:0000256" key="1">
    <source>
        <dbReference type="ARBA" id="ARBA00004651"/>
    </source>
</evidence>
<dbReference type="Proteomes" id="UP000451860">
    <property type="component" value="Unassembled WGS sequence"/>
</dbReference>
<sequence>MSKLQDAEKPPAQTPPGAGAVVAGPAAPPSAGEYLRLSLQRIRGGETGVLPVVGGLVLVAILFQSLNSHFLTAGNLVNLLVQAAVFSLLAMGEVFALLLGEIDLSIGFVAGVGAVVMTELVLPGPGFPWWAAIATALVVTALIGLLQGTLITRLGLPSFVVTLAGLLFWQGVMLWVLGNGGSILIQDPIINAIGSGTLTRVGGWVVMLVIVGVFARQTWRHDRRRRESGLVAPPPQLTVAKILAALAGGVALVLLCNADRGVLAPVYGMPWVVVLVFAVLAAWTYLLGRTRFGLYVYAIGGNAEAARRAGIRLPRIRTLAFMLCSLTAGIGGIVYASRLRSISTALDGGTLVLYAVAAAVIGGTSLFGGRGKALHGVLGGVVIAAIDNGMGLLGFSAAAKYIVTAIVLVIAVTIDAVARRNRPEGR</sequence>
<feature type="transmembrane region" description="Helical" evidence="12">
    <location>
        <begin position="236"/>
        <end position="255"/>
    </location>
</feature>
<dbReference type="PANTHER" id="PTHR32196">
    <property type="entry name" value="ABC TRANSPORTER PERMEASE PROTEIN YPHD-RELATED-RELATED"/>
    <property type="match status" value="1"/>
</dbReference>